<accession>A0A699X6E2</accession>
<evidence type="ECO:0000256" key="1">
    <source>
        <dbReference type="SAM" id="MobiDB-lite"/>
    </source>
</evidence>
<feature type="region of interest" description="Disordered" evidence="1">
    <location>
        <begin position="1"/>
        <end position="24"/>
    </location>
</feature>
<proteinExistence type="predicted"/>
<feature type="compositionally biased region" description="Basic and acidic residues" evidence="1">
    <location>
        <begin position="1"/>
        <end position="18"/>
    </location>
</feature>
<name>A0A699X6E2_TANCI</name>
<reference evidence="2" key="1">
    <citation type="journal article" date="2019" name="Sci. Rep.">
        <title>Draft genome of Tanacetum cinerariifolium, the natural source of mosquito coil.</title>
        <authorList>
            <person name="Yamashiro T."/>
            <person name="Shiraishi A."/>
            <person name="Satake H."/>
            <person name="Nakayama K."/>
        </authorList>
    </citation>
    <scope>NUCLEOTIDE SEQUENCE</scope>
</reference>
<evidence type="ECO:0000313" key="2">
    <source>
        <dbReference type="EMBL" id="GFD54040.1"/>
    </source>
</evidence>
<dbReference type="EMBL" id="BKCJ011801676">
    <property type="protein sequence ID" value="GFD54040.1"/>
    <property type="molecule type" value="Genomic_DNA"/>
</dbReference>
<organism evidence="2">
    <name type="scientific">Tanacetum cinerariifolium</name>
    <name type="common">Dalmatian daisy</name>
    <name type="synonym">Chrysanthemum cinerariifolium</name>
    <dbReference type="NCBI Taxonomy" id="118510"/>
    <lineage>
        <taxon>Eukaryota</taxon>
        <taxon>Viridiplantae</taxon>
        <taxon>Streptophyta</taxon>
        <taxon>Embryophyta</taxon>
        <taxon>Tracheophyta</taxon>
        <taxon>Spermatophyta</taxon>
        <taxon>Magnoliopsida</taxon>
        <taxon>eudicotyledons</taxon>
        <taxon>Gunneridae</taxon>
        <taxon>Pentapetalae</taxon>
        <taxon>asterids</taxon>
        <taxon>campanulids</taxon>
        <taxon>Asterales</taxon>
        <taxon>Asteraceae</taxon>
        <taxon>Asteroideae</taxon>
        <taxon>Anthemideae</taxon>
        <taxon>Anthemidinae</taxon>
        <taxon>Tanacetum</taxon>
    </lineage>
</organism>
<gene>
    <name evidence="2" type="ORF">Tci_926009</name>
</gene>
<dbReference type="AlphaFoldDB" id="A0A699X6E2"/>
<comment type="caution">
    <text evidence="2">The sequence shown here is derived from an EMBL/GenBank/DDBJ whole genome shotgun (WGS) entry which is preliminary data.</text>
</comment>
<feature type="non-terminal residue" evidence="2">
    <location>
        <position position="1"/>
    </location>
</feature>
<sequence>SEYRWTKDHPVEQVRENPSKPVQTRRQLATDPEMCMFALTVSTAKLKNIREAMADSAWIKAMREELH</sequence>
<protein>
    <submittedName>
        <fullName evidence="2">Gag-Pol polyprotein</fullName>
    </submittedName>
</protein>